<gene>
    <name evidence="1" type="ORF">BDA96_03G377300</name>
</gene>
<protein>
    <submittedName>
        <fullName evidence="1">Uncharacterized protein</fullName>
    </submittedName>
</protein>
<accession>A0A921UPW9</accession>
<proteinExistence type="predicted"/>
<dbReference type="EMBL" id="CM027682">
    <property type="protein sequence ID" value="KAG0540073.1"/>
    <property type="molecule type" value="Genomic_DNA"/>
</dbReference>
<dbReference type="Proteomes" id="UP000807115">
    <property type="component" value="Chromosome 3"/>
</dbReference>
<comment type="caution">
    <text evidence="1">The sequence shown here is derived from an EMBL/GenBank/DDBJ whole genome shotgun (WGS) entry which is preliminary data.</text>
</comment>
<sequence length="50" mass="5839">MLCRLLPTWGRRRLPRLCSLRCEGRCGDHPERTTSLLQSLSKMLHAHHNT</sequence>
<dbReference type="AlphaFoldDB" id="A0A921UPW9"/>
<evidence type="ECO:0000313" key="2">
    <source>
        <dbReference type="Proteomes" id="UP000807115"/>
    </source>
</evidence>
<name>A0A921UPW9_SORBI</name>
<reference evidence="1" key="2">
    <citation type="submission" date="2020-10" db="EMBL/GenBank/DDBJ databases">
        <authorList>
            <person name="Cooper E.A."/>
            <person name="Brenton Z.W."/>
            <person name="Flinn B.S."/>
            <person name="Jenkins J."/>
            <person name="Shu S."/>
            <person name="Flowers D."/>
            <person name="Luo F."/>
            <person name="Wang Y."/>
            <person name="Xia P."/>
            <person name="Barry K."/>
            <person name="Daum C."/>
            <person name="Lipzen A."/>
            <person name="Yoshinaga Y."/>
            <person name="Schmutz J."/>
            <person name="Saski C."/>
            <person name="Vermerris W."/>
            <person name="Kresovich S."/>
        </authorList>
    </citation>
    <scope>NUCLEOTIDE SEQUENCE</scope>
</reference>
<reference evidence="1" key="1">
    <citation type="journal article" date="2019" name="BMC Genomics">
        <title>A new reference genome for Sorghum bicolor reveals high levels of sequence similarity between sweet and grain genotypes: implications for the genetics of sugar metabolism.</title>
        <authorList>
            <person name="Cooper E.A."/>
            <person name="Brenton Z.W."/>
            <person name="Flinn B.S."/>
            <person name="Jenkins J."/>
            <person name="Shu S."/>
            <person name="Flowers D."/>
            <person name="Luo F."/>
            <person name="Wang Y."/>
            <person name="Xia P."/>
            <person name="Barry K."/>
            <person name="Daum C."/>
            <person name="Lipzen A."/>
            <person name="Yoshinaga Y."/>
            <person name="Schmutz J."/>
            <person name="Saski C."/>
            <person name="Vermerris W."/>
            <person name="Kresovich S."/>
        </authorList>
    </citation>
    <scope>NUCLEOTIDE SEQUENCE</scope>
</reference>
<evidence type="ECO:0000313" key="1">
    <source>
        <dbReference type="EMBL" id="KAG0540073.1"/>
    </source>
</evidence>
<organism evidence="1 2">
    <name type="scientific">Sorghum bicolor</name>
    <name type="common">Sorghum</name>
    <name type="synonym">Sorghum vulgare</name>
    <dbReference type="NCBI Taxonomy" id="4558"/>
    <lineage>
        <taxon>Eukaryota</taxon>
        <taxon>Viridiplantae</taxon>
        <taxon>Streptophyta</taxon>
        <taxon>Embryophyta</taxon>
        <taxon>Tracheophyta</taxon>
        <taxon>Spermatophyta</taxon>
        <taxon>Magnoliopsida</taxon>
        <taxon>Liliopsida</taxon>
        <taxon>Poales</taxon>
        <taxon>Poaceae</taxon>
        <taxon>PACMAD clade</taxon>
        <taxon>Panicoideae</taxon>
        <taxon>Andropogonodae</taxon>
        <taxon>Andropogoneae</taxon>
        <taxon>Sorghinae</taxon>
        <taxon>Sorghum</taxon>
    </lineage>
</organism>